<organism evidence="1 2">
    <name type="scientific">Chitinophaga eiseniae</name>
    <dbReference type="NCBI Taxonomy" id="634771"/>
    <lineage>
        <taxon>Bacteria</taxon>
        <taxon>Pseudomonadati</taxon>
        <taxon>Bacteroidota</taxon>
        <taxon>Chitinophagia</taxon>
        <taxon>Chitinophagales</taxon>
        <taxon>Chitinophagaceae</taxon>
        <taxon>Chitinophaga</taxon>
    </lineage>
</organism>
<dbReference type="PANTHER" id="PTHR34822">
    <property type="entry name" value="GRPB DOMAIN PROTEIN (AFU_ORTHOLOGUE AFUA_1G01530)"/>
    <property type="match status" value="1"/>
</dbReference>
<name>A0A1T4TLT1_9BACT</name>
<dbReference type="EMBL" id="FUWZ01000005">
    <property type="protein sequence ID" value="SKA41483.1"/>
    <property type="molecule type" value="Genomic_DNA"/>
</dbReference>
<reference evidence="2" key="1">
    <citation type="submission" date="2017-02" db="EMBL/GenBank/DDBJ databases">
        <authorList>
            <person name="Varghese N."/>
            <person name="Submissions S."/>
        </authorList>
    </citation>
    <scope>NUCLEOTIDE SEQUENCE [LARGE SCALE GENOMIC DNA]</scope>
    <source>
        <strain evidence="2">DSM 22224</strain>
    </source>
</reference>
<dbReference type="Proteomes" id="UP000190367">
    <property type="component" value="Unassembled WGS sequence"/>
</dbReference>
<evidence type="ECO:0000313" key="1">
    <source>
        <dbReference type="EMBL" id="SKA41483.1"/>
    </source>
</evidence>
<sequence length="208" mass="23761">MSVDQNLYYIPASLSVHDIIHQAESDPDEMPWVNGVPVKEQIHIEAYQPQWPVLFEQLKAGVQQALGDTALHIEHVGSTAVEQLPAKPVIDIDVIVADSADEAAYAPALEALGYRLEVREPTWYQHRMFRLEHPRVNLHVFSPECPEAVRHILFRNWLRQHPEDRERYAAIKYEAASGVENAGDYNKKKNAVVKAIYDRMYRALGLVE</sequence>
<dbReference type="Pfam" id="PF04229">
    <property type="entry name" value="GrpB"/>
    <property type="match status" value="1"/>
</dbReference>
<keyword evidence="1" id="KW-0808">Transferase</keyword>
<dbReference type="PANTHER" id="PTHR34822:SF1">
    <property type="entry name" value="GRPB FAMILY PROTEIN"/>
    <property type="match status" value="1"/>
</dbReference>
<gene>
    <name evidence="1" type="ORF">SAMN04488128_105452</name>
</gene>
<dbReference type="STRING" id="634771.SAMN04488128_105452"/>
<dbReference type="RefSeq" id="WP_200817115.1">
    <property type="nucleotide sequence ID" value="NZ_FUWZ01000005.1"/>
</dbReference>
<proteinExistence type="predicted"/>
<evidence type="ECO:0000313" key="2">
    <source>
        <dbReference type="Proteomes" id="UP000190367"/>
    </source>
</evidence>
<accession>A0A1T4TLT1</accession>
<dbReference type="AlphaFoldDB" id="A0A1T4TLT1"/>
<protein>
    <submittedName>
        <fullName evidence="1">GrpB domain, predicted nucleotidyltransferase, UPF0157 family</fullName>
    </submittedName>
</protein>
<keyword evidence="2" id="KW-1185">Reference proteome</keyword>
<dbReference type="SUPFAM" id="SSF81301">
    <property type="entry name" value="Nucleotidyltransferase"/>
    <property type="match status" value="1"/>
</dbReference>
<dbReference type="InterPro" id="IPR043519">
    <property type="entry name" value="NT_sf"/>
</dbReference>
<dbReference type="InterPro" id="IPR007344">
    <property type="entry name" value="GrpB/CoaE"/>
</dbReference>
<dbReference type="Gene3D" id="3.30.460.10">
    <property type="entry name" value="Beta Polymerase, domain 2"/>
    <property type="match status" value="1"/>
</dbReference>
<dbReference type="GO" id="GO:0016740">
    <property type="term" value="F:transferase activity"/>
    <property type="evidence" value="ECO:0007669"/>
    <property type="project" value="UniProtKB-KW"/>
</dbReference>